<keyword evidence="1" id="KW-0238">DNA-binding</keyword>
<dbReference type="InterPro" id="IPR011010">
    <property type="entry name" value="DNA_brk_join_enz"/>
</dbReference>
<feature type="compositionally biased region" description="Low complexity" evidence="3">
    <location>
        <begin position="8"/>
        <end position="19"/>
    </location>
</feature>
<reference evidence="5 6" key="1">
    <citation type="submission" date="2022-05" db="EMBL/GenBank/DDBJ databases">
        <authorList>
            <consortium name="Genoscope - CEA"/>
            <person name="William W."/>
        </authorList>
    </citation>
    <scope>NUCLEOTIDE SEQUENCE [LARGE SCALE GENOMIC DNA]</scope>
</reference>
<dbReference type="Gene3D" id="1.10.150.130">
    <property type="match status" value="1"/>
</dbReference>
<feature type="domain" description="Tyr recombinase" evidence="4">
    <location>
        <begin position="250"/>
        <end position="451"/>
    </location>
</feature>
<dbReference type="InterPro" id="IPR002104">
    <property type="entry name" value="Integrase_catalytic"/>
</dbReference>
<comment type="caution">
    <text evidence="5">The sequence shown here is derived from an EMBL/GenBank/DDBJ whole genome shotgun (WGS) entry which is preliminary data.</text>
</comment>
<gene>
    <name evidence="5" type="ORF">PLOB_00024019</name>
</gene>
<dbReference type="SUPFAM" id="SSF56349">
    <property type="entry name" value="DNA breaking-rejoining enzymes"/>
    <property type="match status" value="1"/>
</dbReference>
<dbReference type="SUPFAM" id="SSF47823">
    <property type="entry name" value="lambda integrase-like, N-terminal domain"/>
    <property type="match status" value="1"/>
</dbReference>
<evidence type="ECO:0000256" key="2">
    <source>
        <dbReference type="ARBA" id="ARBA00023172"/>
    </source>
</evidence>
<dbReference type="PROSITE" id="PS51898">
    <property type="entry name" value="TYR_RECOMBINASE"/>
    <property type="match status" value="1"/>
</dbReference>
<dbReference type="InterPro" id="IPR010998">
    <property type="entry name" value="Integrase_recombinase_N"/>
</dbReference>
<dbReference type="Proteomes" id="UP001159405">
    <property type="component" value="Unassembled WGS sequence"/>
</dbReference>
<sequence length="451" mass="48876">MPPKRSARLSASASQPPAAKKQKRGRKSSATVSREEVATPSTANVTLPAIPPDLVEQIVNRVADEVSRRTASGTGGLPSNTNALKEVPVIDMTAAGSAANGISPLVQGSINAVQKNLTGIDFQTVGSTSHGPIPHRDTPVSAASELAAIVSTLMNSSLQPSSLPTYKRAWRLYNQFLHSTFQGLSVALPISPPNLALFIAYMFDNHYAPSTVTTYISALGYSHKLSGYPDPSKVFFIMQMLKGYGKLGARLDSRLPITLPILHRILEAASSFSSSKYQICQFQAMCSIAFHAFLRVGEMTSTTGLGPRPLQIHQVVQLVNDSNTIVSLKIVFEDFKHSYNQPPSSMVINRVPIFCPVQLMLDYLALRGNKPGPLFITLHGQPVSRANFTDQLALAIKFCGLNPARYKGHSFRIGAASHAADRGLSDAQIRVLGRWKSNAFHRYIRIPSVST</sequence>
<evidence type="ECO:0000259" key="4">
    <source>
        <dbReference type="PROSITE" id="PS51898"/>
    </source>
</evidence>
<name>A0ABN8RTZ7_9CNID</name>
<keyword evidence="2" id="KW-0233">DNA recombination</keyword>
<evidence type="ECO:0000313" key="6">
    <source>
        <dbReference type="Proteomes" id="UP001159405"/>
    </source>
</evidence>
<keyword evidence="6" id="KW-1185">Reference proteome</keyword>
<evidence type="ECO:0000256" key="1">
    <source>
        <dbReference type="ARBA" id="ARBA00023125"/>
    </source>
</evidence>
<dbReference type="InterPro" id="IPR052925">
    <property type="entry name" value="Phage_Integrase-like_Recomb"/>
</dbReference>
<dbReference type="Gene3D" id="1.10.443.10">
    <property type="entry name" value="Intergrase catalytic core"/>
    <property type="match status" value="1"/>
</dbReference>
<accession>A0ABN8RTZ7</accession>
<feature type="region of interest" description="Disordered" evidence="3">
    <location>
        <begin position="1"/>
        <end position="48"/>
    </location>
</feature>
<evidence type="ECO:0000313" key="5">
    <source>
        <dbReference type="EMBL" id="CAH3180937.1"/>
    </source>
</evidence>
<dbReference type="PANTHER" id="PTHR34605:SF3">
    <property type="entry name" value="P CELL-TYPE AGGLUTINATION PROTEIN MAP4-LIKE-RELATED"/>
    <property type="match status" value="1"/>
</dbReference>
<evidence type="ECO:0000256" key="3">
    <source>
        <dbReference type="SAM" id="MobiDB-lite"/>
    </source>
</evidence>
<dbReference type="PANTHER" id="PTHR34605">
    <property type="entry name" value="PHAGE_INTEGRASE DOMAIN-CONTAINING PROTEIN"/>
    <property type="match status" value="1"/>
</dbReference>
<proteinExistence type="predicted"/>
<dbReference type="EMBL" id="CALNXK010000287">
    <property type="protein sequence ID" value="CAH3180937.1"/>
    <property type="molecule type" value="Genomic_DNA"/>
</dbReference>
<dbReference type="InterPro" id="IPR013762">
    <property type="entry name" value="Integrase-like_cat_sf"/>
</dbReference>
<organism evidence="5 6">
    <name type="scientific">Porites lobata</name>
    <dbReference type="NCBI Taxonomy" id="104759"/>
    <lineage>
        <taxon>Eukaryota</taxon>
        <taxon>Metazoa</taxon>
        <taxon>Cnidaria</taxon>
        <taxon>Anthozoa</taxon>
        <taxon>Hexacorallia</taxon>
        <taxon>Scleractinia</taxon>
        <taxon>Fungiina</taxon>
        <taxon>Poritidae</taxon>
        <taxon>Porites</taxon>
    </lineage>
</organism>
<protein>
    <recommendedName>
        <fullName evidence="4">Tyr recombinase domain-containing protein</fullName>
    </recommendedName>
</protein>